<evidence type="ECO:0000259" key="3">
    <source>
        <dbReference type="Pfam" id="PF13538"/>
    </source>
</evidence>
<evidence type="ECO:0000256" key="1">
    <source>
        <dbReference type="SAM" id="MobiDB-lite"/>
    </source>
</evidence>
<dbReference type="SUPFAM" id="SSF55464">
    <property type="entry name" value="Origin of replication-binding domain, RBD-like"/>
    <property type="match status" value="1"/>
</dbReference>
<dbReference type="NCBIfam" id="NF041492">
    <property type="entry name" value="MobF"/>
    <property type="match status" value="1"/>
</dbReference>
<evidence type="ECO:0000313" key="4">
    <source>
        <dbReference type="EMBL" id="POH69168.1"/>
    </source>
</evidence>
<dbReference type="InterPro" id="IPR027785">
    <property type="entry name" value="UvrD-like_helicase_C"/>
</dbReference>
<dbReference type="OrthoDB" id="4524286at2"/>
<dbReference type="Pfam" id="PF13538">
    <property type="entry name" value="UvrD_C_2"/>
    <property type="match status" value="1"/>
</dbReference>
<evidence type="ECO:0000313" key="5">
    <source>
        <dbReference type="Proteomes" id="UP000237104"/>
    </source>
</evidence>
<feature type="region of interest" description="Disordered" evidence="1">
    <location>
        <begin position="1267"/>
        <end position="1302"/>
    </location>
</feature>
<dbReference type="CDD" id="cd18809">
    <property type="entry name" value="SF1_C_RecD"/>
    <property type="match status" value="1"/>
</dbReference>
<dbReference type="InterPro" id="IPR014862">
    <property type="entry name" value="TrwC"/>
</dbReference>
<gene>
    <name evidence="4" type="ORF">C3B59_05890</name>
</gene>
<dbReference type="Gene3D" id="2.30.30.940">
    <property type="match status" value="1"/>
</dbReference>
<protein>
    <submittedName>
        <fullName evidence="4">Conjugal transfer protein, Dtr system</fullName>
    </submittedName>
</protein>
<dbReference type="InterPro" id="IPR027417">
    <property type="entry name" value="P-loop_NTPase"/>
</dbReference>
<name>A0A2S3ZLF5_9MICO</name>
<feature type="region of interest" description="Disordered" evidence="1">
    <location>
        <begin position="1196"/>
        <end position="1249"/>
    </location>
</feature>
<dbReference type="Pfam" id="PF08751">
    <property type="entry name" value="TrwC"/>
    <property type="match status" value="1"/>
</dbReference>
<comment type="caution">
    <text evidence="4">The sequence shown here is derived from an EMBL/GenBank/DDBJ whole genome shotgun (WGS) entry which is preliminary data.</text>
</comment>
<feature type="domain" description="UvrD-like helicase C-terminal" evidence="3">
    <location>
        <begin position="897"/>
        <end position="939"/>
    </location>
</feature>
<evidence type="ECO:0000259" key="2">
    <source>
        <dbReference type="Pfam" id="PF08751"/>
    </source>
</evidence>
<feature type="compositionally biased region" description="Low complexity" evidence="1">
    <location>
        <begin position="1216"/>
        <end position="1225"/>
    </location>
</feature>
<accession>A0A2S3ZLF5</accession>
<dbReference type="Proteomes" id="UP000237104">
    <property type="component" value="Unassembled WGS sequence"/>
</dbReference>
<dbReference type="CDD" id="cd17933">
    <property type="entry name" value="DEXSc_RecD-like"/>
    <property type="match status" value="1"/>
</dbReference>
<dbReference type="EMBL" id="PPXF01000023">
    <property type="protein sequence ID" value="POH69168.1"/>
    <property type="molecule type" value="Genomic_DNA"/>
</dbReference>
<reference evidence="4 5" key="1">
    <citation type="submission" date="2018-01" db="EMBL/GenBank/DDBJ databases">
        <title>Cryobacterium sp. nov., from glaciers in China.</title>
        <authorList>
            <person name="Liu Q."/>
            <person name="Xin Y.-H."/>
        </authorList>
    </citation>
    <scope>NUCLEOTIDE SEQUENCE [LARGE SCALE GENOMIC DNA]</scope>
    <source>
        <strain evidence="4 5">TMB1-8</strain>
    </source>
</reference>
<dbReference type="SUPFAM" id="SSF52540">
    <property type="entry name" value="P-loop containing nucleoside triphosphate hydrolases"/>
    <property type="match status" value="2"/>
</dbReference>
<dbReference type="Pfam" id="PF13604">
    <property type="entry name" value="AAA_30"/>
    <property type="match status" value="1"/>
</dbReference>
<sequence>MMTMHILSAGDGYAYYTSETATGDVKREAGQDLGDYYTAEGNPPGVWVGSGLDALGVSGTVTEEQMKALFGEGLHPDAEQIIAAAQGEGKTADEAIELAKLGRGYYSYKQGTTDLREQIETGYTDFTRINHREPNAEERRVIRVREGAQAFRTAKGRQPADKEELGRFITAATRPTQQAVAGFDLVFSPAKSVSTLWGLGDNETRKAIEEEHEAAISDTIGYLEREAIATRAGTNGVAQIDVEGGLIATRFRHYDSRNGDPQLHDHLVVANKVKGVDGKWRTIDSKLLHRQGVAASEFYNQRVMDRVTDRLELATELREVTPGKRPVVEIAGIDARLTTGFSTRSAGIKEAMVKLEADYRQTHGRTPDAKARIALAQQATLDTRPQKLHARALSALRPLWRAQAATLVGDRAVGGILENAQAHARDNSTPKTPAQNITLAQAAVQVVETVSEHHAVWGPHTIEAETRRYIQAQRSSGNTVEGTVEQITQHALNTDSITVTPPAPHGAFQPLTRRDGTSIYEHKGRQLLTSRSILAAEDTLLDAARTRTASPVSRDVFDQVAAKEGQHLDAGQRELARVFATSSTRLVVGSGPAGTGKTTALRVAARAVEAQGGKVIGLAPSATAAAVMKDAIGIDAKTIHSFTFQKGSLAELLQRTERIEGLDLNPGDVIVVDEAGMAGTTNLAKATRIAELHGAHVRLIGDDRQLSAVEAGGALRLLENEVGSVKLDQLHRFSNSDEAEATKLLRDPATTGDPFAWYVKNDRVAGGSVDRMSGEVFSAWQSDTTAGLHSVMLAQQNSTVAELNARAQAFRMSEGIVTGKDSAALRDGLAAYEGDTVVTRVNNSQLKVSGGRDIVKNGDLWTVEKAHRDGTLTVSNQGTGGTITLPKEYVTGAVELGYASTIHRAQGMTADTAHVLADSSTSRELAYVGLTRGKHENHLYVETADAQPVSDVLDQIAGNADGMLSATETIRAEQARVDDLVTLIDQYGDVNERADVLRFTKIANQGLGEGLATTLREHESWGAVEAALRHSEAAGMDPAETIRQAWTQRDMANAQDQAAVLASRISDNTDRNLATVPADQEKAAPAVPAWIAPRRSIDSEHTAPEWREHLAERYDYLHTRLEERGATIAAEQPAWARELGEVPADTDRRQQWTELAAEVDVFRTQYRIDPKETAAVPADYRQRPVGADLAERVTAMHKSQVLSSRPAATEDDRQRAAAAAATATQRARESVSAPAPTVTRPAKTQQTTAEALRAQFARKAELQREQLRRAGLNVKAREAGDKRKDERNRPDSDRTRDDGRER</sequence>
<organism evidence="4 5">
    <name type="scientific">Cryobacterium zongtaii</name>
    <dbReference type="NCBI Taxonomy" id="1259217"/>
    <lineage>
        <taxon>Bacteria</taxon>
        <taxon>Bacillati</taxon>
        <taxon>Actinomycetota</taxon>
        <taxon>Actinomycetes</taxon>
        <taxon>Micrococcales</taxon>
        <taxon>Microbacteriaceae</taxon>
        <taxon>Cryobacterium</taxon>
    </lineage>
</organism>
<feature type="compositionally biased region" description="Basic and acidic residues" evidence="1">
    <location>
        <begin position="1275"/>
        <end position="1302"/>
    </location>
</feature>
<dbReference type="Gene3D" id="3.40.50.300">
    <property type="entry name" value="P-loop containing nucleotide triphosphate hydrolases"/>
    <property type="match status" value="2"/>
</dbReference>
<dbReference type="RefSeq" id="WP_103430461.1">
    <property type="nucleotide sequence ID" value="NZ_PPXF01000023.1"/>
</dbReference>
<proteinExistence type="predicted"/>
<feature type="domain" description="TrwC relaxase" evidence="2">
    <location>
        <begin position="9"/>
        <end position="406"/>
    </location>
</feature>